<dbReference type="GeneID" id="81587093"/>
<name>A0AAD6E6S0_9EURO</name>
<accession>A0AAD6E6S0</accession>
<keyword evidence="2" id="KW-1185">Reference proteome</keyword>
<gene>
    <name evidence="1" type="ORF">N7537_005794</name>
</gene>
<sequence>MVRCTTRGTLSGREAFPTRVFLLVGFNEASISRQLKTISWKHGRLNTAVWEWKESVGGIESVEHEEEKGMATRATR</sequence>
<evidence type="ECO:0000313" key="1">
    <source>
        <dbReference type="EMBL" id="KAJ5602838.1"/>
    </source>
</evidence>
<proteinExistence type="predicted"/>
<reference evidence="1" key="1">
    <citation type="journal article" date="2023" name="IMA Fungus">
        <title>Comparative genomic study of the Penicillium genus elucidates a diverse pangenome and 15 lateral gene transfer events.</title>
        <authorList>
            <person name="Petersen C."/>
            <person name="Sorensen T."/>
            <person name="Nielsen M.R."/>
            <person name="Sondergaard T.E."/>
            <person name="Sorensen J.L."/>
            <person name="Fitzpatrick D.A."/>
            <person name="Frisvad J.C."/>
            <person name="Nielsen K.L."/>
        </authorList>
    </citation>
    <scope>NUCLEOTIDE SEQUENCE</scope>
    <source>
        <strain evidence="1">IBT 12815</strain>
    </source>
</reference>
<organism evidence="1 2">
    <name type="scientific">Penicillium hordei</name>
    <dbReference type="NCBI Taxonomy" id="40994"/>
    <lineage>
        <taxon>Eukaryota</taxon>
        <taxon>Fungi</taxon>
        <taxon>Dikarya</taxon>
        <taxon>Ascomycota</taxon>
        <taxon>Pezizomycotina</taxon>
        <taxon>Eurotiomycetes</taxon>
        <taxon>Eurotiomycetidae</taxon>
        <taxon>Eurotiales</taxon>
        <taxon>Aspergillaceae</taxon>
        <taxon>Penicillium</taxon>
    </lineage>
</organism>
<evidence type="ECO:0000313" key="2">
    <source>
        <dbReference type="Proteomes" id="UP001213799"/>
    </source>
</evidence>
<dbReference type="AlphaFoldDB" id="A0AAD6E6S0"/>
<reference evidence="1" key="2">
    <citation type="submission" date="2023-01" db="EMBL/GenBank/DDBJ databases">
        <authorList>
            <person name="Petersen C."/>
        </authorList>
    </citation>
    <scope>NUCLEOTIDE SEQUENCE</scope>
    <source>
        <strain evidence="1">IBT 12815</strain>
    </source>
</reference>
<dbReference type="RefSeq" id="XP_056752636.1">
    <property type="nucleotide sequence ID" value="XM_056896851.1"/>
</dbReference>
<comment type="caution">
    <text evidence="1">The sequence shown here is derived from an EMBL/GenBank/DDBJ whole genome shotgun (WGS) entry which is preliminary data.</text>
</comment>
<protein>
    <submittedName>
        <fullName evidence="1">Uncharacterized protein</fullName>
    </submittedName>
</protein>
<dbReference type="EMBL" id="JAQJAE010000003">
    <property type="protein sequence ID" value="KAJ5602838.1"/>
    <property type="molecule type" value="Genomic_DNA"/>
</dbReference>
<dbReference type="Proteomes" id="UP001213799">
    <property type="component" value="Unassembled WGS sequence"/>
</dbReference>